<dbReference type="EMBL" id="CACTIH010003953">
    <property type="protein sequence ID" value="CAA2987856.1"/>
    <property type="molecule type" value="Genomic_DNA"/>
</dbReference>
<evidence type="ECO:0000313" key="2">
    <source>
        <dbReference type="Proteomes" id="UP000594638"/>
    </source>
</evidence>
<dbReference type="Proteomes" id="UP000594638">
    <property type="component" value="Unassembled WGS sequence"/>
</dbReference>
<dbReference type="Gramene" id="OE9A044881T1">
    <property type="protein sequence ID" value="OE9A044881C1"/>
    <property type="gene ID" value="OE9A044881"/>
</dbReference>
<proteinExistence type="predicted"/>
<reference evidence="1 2" key="1">
    <citation type="submission" date="2019-12" db="EMBL/GenBank/DDBJ databases">
        <authorList>
            <person name="Alioto T."/>
            <person name="Alioto T."/>
            <person name="Gomez Garrido J."/>
        </authorList>
    </citation>
    <scope>NUCLEOTIDE SEQUENCE [LARGE SCALE GENOMIC DNA]</scope>
</reference>
<evidence type="ECO:0000313" key="1">
    <source>
        <dbReference type="EMBL" id="CAA2987856.1"/>
    </source>
</evidence>
<sequence length="85" mass="9438">MVHRIILIQSGFWSTTSWESSGFLRQRNGISSEICQFTEIRCKHDERRLLSSITPATAVAKAENNAITSASTAPDPTAFYAIFSD</sequence>
<dbReference type="AlphaFoldDB" id="A0A8S0S7X8"/>
<accession>A0A8S0S7X8</accession>
<protein>
    <submittedName>
        <fullName evidence="1">Uncharacterized protein</fullName>
    </submittedName>
</protein>
<keyword evidence="2" id="KW-1185">Reference proteome</keyword>
<name>A0A8S0S7X8_OLEEU</name>
<comment type="caution">
    <text evidence="1">The sequence shown here is derived from an EMBL/GenBank/DDBJ whole genome shotgun (WGS) entry which is preliminary data.</text>
</comment>
<gene>
    <name evidence="1" type="ORF">OLEA9_A044881</name>
</gene>
<organism evidence="1 2">
    <name type="scientific">Olea europaea subsp. europaea</name>
    <dbReference type="NCBI Taxonomy" id="158383"/>
    <lineage>
        <taxon>Eukaryota</taxon>
        <taxon>Viridiplantae</taxon>
        <taxon>Streptophyta</taxon>
        <taxon>Embryophyta</taxon>
        <taxon>Tracheophyta</taxon>
        <taxon>Spermatophyta</taxon>
        <taxon>Magnoliopsida</taxon>
        <taxon>eudicotyledons</taxon>
        <taxon>Gunneridae</taxon>
        <taxon>Pentapetalae</taxon>
        <taxon>asterids</taxon>
        <taxon>lamiids</taxon>
        <taxon>Lamiales</taxon>
        <taxon>Oleaceae</taxon>
        <taxon>Oleeae</taxon>
        <taxon>Olea</taxon>
    </lineage>
</organism>